<feature type="transmembrane region" description="Helical" evidence="1">
    <location>
        <begin position="129"/>
        <end position="150"/>
    </location>
</feature>
<dbReference type="Proteomes" id="UP001595921">
    <property type="component" value="Unassembled WGS sequence"/>
</dbReference>
<dbReference type="InterPro" id="IPR008457">
    <property type="entry name" value="Cu-R_CopD_dom"/>
</dbReference>
<accession>A0ABD5PEI0</accession>
<dbReference type="Pfam" id="PF05425">
    <property type="entry name" value="CopD"/>
    <property type="match status" value="1"/>
</dbReference>
<keyword evidence="1" id="KW-1133">Transmembrane helix</keyword>
<feature type="domain" description="Copper resistance protein D" evidence="2">
    <location>
        <begin position="49"/>
        <end position="146"/>
    </location>
</feature>
<protein>
    <submittedName>
        <fullName evidence="3">CopD family protein</fullName>
    </submittedName>
</protein>
<name>A0ABD5PEI0_9EURY</name>
<evidence type="ECO:0000313" key="3">
    <source>
        <dbReference type="EMBL" id="MFC4359118.1"/>
    </source>
</evidence>
<dbReference type="AlphaFoldDB" id="A0ABD5PEI0"/>
<dbReference type="RefSeq" id="WP_267620258.1">
    <property type="nucleotide sequence ID" value="NZ_JAODIW010000004.1"/>
</dbReference>
<keyword evidence="4" id="KW-1185">Reference proteome</keyword>
<evidence type="ECO:0000259" key="2">
    <source>
        <dbReference type="Pfam" id="PF05425"/>
    </source>
</evidence>
<gene>
    <name evidence="3" type="ORF">ACFO0N_14310</name>
</gene>
<feature type="transmembrane region" description="Helical" evidence="1">
    <location>
        <begin position="88"/>
        <end position="109"/>
    </location>
</feature>
<organism evidence="3 4">
    <name type="scientific">Halobium salinum</name>
    <dbReference type="NCBI Taxonomy" id="1364940"/>
    <lineage>
        <taxon>Archaea</taxon>
        <taxon>Methanobacteriati</taxon>
        <taxon>Methanobacteriota</taxon>
        <taxon>Stenosarchaea group</taxon>
        <taxon>Halobacteria</taxon>
        <taxon>Halobacteriales</taxon>
        <taxon>Haloferacaceae</taxon>
        <taxon>Halobium</taxon>
    </lineage>
</organism>
<reference evidence="3 4" key="1">
    <citation type="journal article" date="2019" name="Int. J. Syst. Evol. Microbiol.">
        <title>The Global Catalogue of Microorganisms (GCM) 10K type strain sequencing project: providing services to taxonomists for standard genome sequencing and annotation.</title>
        <authorList>
            <consortium name="The Broad Institute Genomics Platform"/>
            <consortium name="The Broad Institute Genome Sequencing Center for Infectious Disease"/>
            <person name="Wu L."/>
            <person name="Ma J."/>
        </authorList>
    </citation>
    <scope>NUCLEOTIDE SEQUENCE [LARGE SCALE GENOMIC DNA]</scope>
    <source>
        <strain evidence="3 4">CGMCC 1.12553</strain>
    </source>
</reference>
<keyword evidence="1" id="KW-0472">Membrane</keyword>
<evidence type="ECO:0000313" key="4">
    <source>
        <dbReference type="Proteomes" id="UP001595921"/>
    </source>
</evidence>
<proteinExistence type="predicted"/>
<feature type="transmembrane region" description="Helical" evidence="1">
    <location>
        <begin position="57"/>
        <end position="76"/>
    </location>
</feature>
<sequence length="152" mass="15567">MSFVDSAAATVHLLFAGLWTGSVLFAAYAVLPLAAAGDLRVTAFRPLVGKLTTVSRVSALALFASGGHMAGTGYTVESLFGSARGHLVLTMVLLWFVLAALVEVGAATLRDGLDAGKVRSPARDARRTFHAAAAVAVLLLVVAGFLAGGLPF</sequence>
<evidence type="ECO:0000256" key="1">
    <source>
        <dbReference type="SAM" id="Phobius"/>
    </source>
</evidence>
<feature type="transmembrane region" description="Helical" evidence="1">
    <location>
        <begin position="12"/>
        <end position="36"/>
    </location>
</feature>
<dbReference type="EMBL" id="JBHSDS010000007">
    <property type="protein sequence ID" value="MFC4359118.1"/>
    <property type="molecule type" value="Genomic_DNA"/>
</dbReference>
<comment type="caution">
    <text evidence="3">The sequence shown here is derived from an EMBL/GenBank/DDBJ whole genome shotgun (WGS) entry which is preliminary data.</text>
</comment>
<keyword evidence="1" id="KW-0812">Transmembrane</keyword>